<dbReference type="Gene3D" id="2.60.120.200">
    <property type="match status" value="1"/>
</dbReference>
<dbReference type="PANTHER" id="PTHR35332:SF2">
    <property type="entry name" value="REGULATION OF ENOLASE PROTEIN 1"/>
    <property type="match status" value="1"/>
</dbReference>
<reference evidence="1 2" key="1">
    <citation type="submission" date="2019-08" db="EMBL/GenBank/DDBJ databases">
        <title>Whole-genome Sequencing of e-waste polymer degrading bacterium Pseudomonas sp. strain PE08.</title>
        <authorList>
            <person name="Kirdat K."/>
            <person name="Debbarma P."/>
            <person name="Narawade N."/>
            <person name="Suyal D."/>
            <person name="Thorat V."/>
            <person name="Shouche Y."/>
            <person name="Goel R."/>
            <person name="Yadav A."/>
        </authorList>
    </citation>
    <scope>NUCLEOTIDE SEQUENCE [LARGE SCALE GENOMIC DNA]</scope>
    <source>
        <strain evidence="1 2">PE08</strain>
    </source>
</reference>
<dbReference type="EMBL" id="CP043311">
    <property type="protein sequence ID" value="QEY64252.1"/>
    <property type="molecule type" value="Genomic_DNA"/>
</dbReference>
<dbReference type="InterPro" id="IPR013320">
    <property type="entry name" value="ConA-like_dom_sf"/>
</dbReference>
<accession>A0A5J6QR90</accession>
<evidence type="ECO:0000313" key="2">
    <source>
        <dbReference type="Proteomes" id="UP000327179"/>
    </source>
</evidence>
<dbReference type="InterPro" id="IPR009784">
    <property type="entry name" value="DUF1349"/>
</dbReference>
<dbReference type="Pfam" id="PF07081">
    <property type="entry name" value="DUF1349"/>
    <property type="match status" value="1"/>
</dbReference>
<dbReference type="Proteomes" id="UP000327179">
    <property type="component" value="Chromosome"/>
</dbReference>
<dbReference type="RefSeq" id="WP_151135714.1">
    <property type="nucleotide sequence ID" value="NZ_CP043311.1"/>
</dbReference>
<name>A0A5J6QR90_9GAMM</name>
<evidence type="ECO:0000313" key="1">
    <source>
        <dbReference type="EMBL" id="QEY64252.1"/>
    </source>
</evidence>
<sequence length="193" mass="22046">MNDSTQWRWLNEPATWRLEADRLTVVTDANTDFWQETWYGFRRQSGHVYGCDISGDFTFELKVEGDFTELYDQAGLMLMLDERCWLKAAIEFNDSQPMISSVLTNPSSDWAPGIFPGDAGCFWLRLTLKAGSLRLQYSTDGLHWPLLRLCAFPSEKRYFVGAMCCTPERQGLAVTFSEMRVSAASDKTLHDLS</sequence>
<dbReference type="AlphaFoldDB" id="A0A5J6QR90"/>
<dbReference type="SUPFAM" id="SSF49899">
    <property type="entry name" value="Concanavalin A-like lectins/glucanases"/>
    <property type="match status" value="1"/>
</dbReference>
<dbReference type="InterPro" id="IPR015987">
    <property type="entry name" value="UCP022704"/>
</dbReference>
<gene>
    <name evidence="1" type="ORF">FXN65_20125</name>
</gene>
<proteinExistence type="predicted"/>
<keyword evidence="2" id="KW-1185">Reference proteome</keyword>
<protein>
    <submittedName>
        <fullName evidence="1">DUF1349 domain-containing protein</fullName>
    </submittedName>
</protein>
<dbReference type="PIRSF" id="PIRSF022704">
    <property type="entry name" value="UCP022704"/>
    <property type="match status" value="1"/>
</dbReference>
<dbReference type="KEGG" id="plal:FXN65_20125"/>
<dbReference type="PANTHER" id="PTHR35332">
    <property type="entry name" value="REGULATION OF ENOLASE PROTEIN 1"/>
    <property type="match status" value="1"/>
</dbReference>
<organism evidence="1 2">
    <name type="scientific">Metapseudomonas lalkuanensis</name>
    <dbReference type="NCBI Taxonomy" id="2604832"/>
    <lineage>
        <taxon>Bacteria</taxon>
        <taxon>Pseudomonadati</taxon>
        <taxon>Pseudomonadota</taxon>
        <taxon>Gammaproteobacteria</taxon>
        <taxon>Pseudomonadales</taxon>
        <taxon>Pseudomonadaceae</taxon>
        <taxon>Metapseudomonas</taxon>
    </lineage>
</organism>